<keyword evidence="6" id="KW-1185">Reference proteome</keyword>
<evidence type="ECO:0000313" key="5">
    <source>
        <dbReference type="EMBL" id="KAK6539641.1"/>
    </source>
</evidence>
<dbReference type="Gene3D" id="3.40.50.720">
    <property type="entry name" value="NAD(P)-binding Rossmann-like Domain"/>
    <property type="match status" value="1"/>
</dbReference>
<dbReference type="SUPFAM" id="SSF51735">
    <property type="entry name" value="NAD(P)-binding Rossmann-fold domains"/>
    <property type="match status" value="1"/>
</dbReference>
<gene>
    <name evidence="5" type="ORF">TWF694_009847</name>
</gene>
<dbReference type="PANTHER" id="PTHR42748">
    <property type="entry name" value="NITROGEN METABOLITE REPRESSION PROTEIN NMRA FAMILY MEMBER"/>
    <property type="match status" value="1"/>
</dbReference>
<dbReference type="PANTHER" id="PTHR42748:SF30">
    <property type="entry name" value="NMRA-LIKE DOMAIN-CONTAINING PROTEIN"/>
    <property type="match status" value="1"/>
</dbReference>
<organism evidence="5 6">
    <name type="scientific">Orbilia ellipsospora</name>
    <dbReference type="NCBI Taxonomy" id="2528407"/>
    <lineage>
        <taxon>Eukaryota</taxon>
        <taxon>Fungi</taxon>
        <taxon>Dikarya</taxon>
        <taxon>Ascomycota</taxon>
        <taxon>Pezizomycotina</taxon>
        <taxon>Orbiliomycetes</taxon>
        <taxon>Orbiliales</taxon>
        <taxon>Orbiliaceae</taxon>
        <taxon>Orbilia</taxon>
    </lineage>
</organism>
<comment type="caution">
    <text evidence="5">The sequence shown here is derived from an EMBL/GenBank/DDBJ whole genome shotgun (WGS) entry which is preliminary data.</text>
</comment>
<dbReference type="EMBL" id="JAVHJO010000006">
    <property type="protein sequence ID" value="KAK6539641.1"/>
    <property type="molecule type" value="Genomic_DNA"/>
</dbReference>
<dbReference type="Pfam" id="PF05368">
    <property type="entry name" value="NmrA"/>
    <property type="match status" value="1"/>
</dbReference>
<keyword evidence="2" id="KW-0521">NADP</keyword>
<sequence>MARTILIAGATGQQGGAVLEALKSTPEFSNSSLSIRAIARDPTAASKKLGSTNISFHKANLTDQASLEAAMAGVDAAFLITIPIPNPEAEVTQGKTFIDAAKAAGVKYIVFSSVGSAERNTGVPHFESKRVVEKYLEESGIAHSIIRPVAFMDNFPLQGLGRFFALGMFKTFLGNKRVQLIAVKDIGVFGAKALIDPVYWTGKEVELAGDDKSVKEILDVYQKVQGSRPWIAWLPYLLLKLMLPTDIFLMFKFFYEDGYKADIPELQKLHPALMSLEDFLSETSKSKRT</sequence>
<dbReference type="AlphaFoldDB" id="A0AAV9XCG0"/>
<reference evidence="5 6" key="1">
    <citation type="submission" date="2019-10" db="EMBL/GenBank/DDBJ databases">
        <authorList>
            <person name="Palmer J.M."/>
        </authorList>
    </citation>
    <scope>NUCLEOTIDE SEQUENCE [LARGE SCALE GENOMIC DNA]</scope>
    <source>
        <strain evidence="5 6">TWF694</strain>
    </source>
</reference>
<accession>A0AAV9XCG0</accession>
<keyword evidence="3" id="KW-0560">Oxidoreductase</keyword>
<dbReference type="Proteomes" id="UP001365542">
    <property type="component" value="Unassembled WGS sequence"/>
</dbReference>
<evidence type="ECO:0000256" key="3">
    <source>
        <dbReference type="ARBA" id="ARBA00023002"/>
    </source>
</evidence>
<feature type="domain" description="NmrA-like" evidence="4">
    <location>
        <begin position="2"/>
        <end position="278"/>
    </location>
</feature>
<dbReference type="GO" id="GO:0016491">
    <property type="term" value="F:oxidoreductase activity"/>
    <property type="evidence" value="ECO:0007669"/>
    <property type="project" value="UniProtKB-KW"/>
</dbReference>
<evidence type="ECO:0000256" key="1">
    <source>
        <dbReference type="ARBA" id="ARBA00006328"/>
    </source>
</evidence>
<dbReference type="GO" id="GO:0005634">
    <property type="term" value="C:nucleus"/>
    <property type="evidence" value="ECO:0007669"/>
    <property type="project" value="TreeGrafter"/>
</dbReference>
<dbReference type="InterPro" id="IPR036291">
    <property type="entry name" value="NAD(P)-bd_dom_sf"/>
</dbReference>
<dbReference type="CDD" id="cd05251">
    <property type="entry name" value="NmrA_like_SDR_a"/>
    <property type="match status" value="1"/>
</dbReference>
<dbReference type="InterPro" id="IPR008030">
    <property type="entry name" value="NmrA-like"/>
</dbReference>
<protein>
    <recommendedName>
        <fullName evidence="4">NmrA-like domain-containing protein</fullName>
    </recommendedName>
</protein>
<dbReference type="InterPro" id="IPR051164">
    <property type="entry name" value="NmrA-like_oxidored"/>
</dbReference>
<dbReference type="Gene3D" id="3.90.25.10">
    <property type="entry name" value="UDP-galactose 4-epimerase, domain 1"/>
    <property type="match status" value="1"/>
</dbReference>
<name>A0AAV9XCG0_9PEZI</name>
<proteinExistence type="inferred from homology"/>
<evidence type="ECO:0000256" key="2">
    <source>
        <dbReference type="ARBA" id="ARBA00022857"/>
    </source>
</evidence>
<evidence type="ECO:0000259" key="4">
    <source>
        <dbReference type="Pfam" id="PF05368"/>
    </source>
</evidence>
<evidence type="ECO:0000313" key="6">
    <source>
        <dbReference type="Proteomes" id="UP001365542"/>
    </source>
</evidence>
<comment type="similarity">
    <text evidence="1">Belongs to the NmrA-type oxidoreductase family.</text>
</comment>